<proteinExistence type="predicted"/>
<protein>
    <submittedName>
        <fullName evidence="1">Uncharacterized protein</fullName>
    </submittedName>
</protein>
<accession>A0ABY8WPI6</accession>
<dbReference type="RefSeq" id="WP_284919855.1">
    <property type="nucleotide sequence ID" value="NZ_CP126980.1"/>
</dbReference>
<sequence length="286" mass="29738">MTAPHAQPDPATRPPAATGELFTRFFDDAALFPPGNATMATAVPAFLRRRGTLAGPFVLPAARLGEVGVHLDRSGPPLDLALIAAAADLPAAAGTIARDPGLRLAAVEATVAVDAAQARLTVRTAADCLPPGLPVAVEVPRTAARDEVLDALAGTGCRAKLRTGGVRADLFPPIAELAATIRACVDRGIAFKCTAGLHHAIRHTDPVTGFHHHGFLNVLLAADEPSRAAEHLARTDAAEIAAELLTWSPARARRARAVFTSFGTCDIGDPIHDLVHLGLLPETITP</sequence>
<evidence type="ECO:0000313" key="2">
    <source>
        <dbReference type="Proteomes" id="UP001240150"/>
    </source>
</evidence>
<keyword evidence="2" id="KW-1185">Reference proteome</keyword>
<evidence type="ECO:0000313" key="1">
    <source>
        <dbReference type="EMBL" id="WIM98473.1"/>
    </source>
</evidence>
<dbReference type="EMBL" id="CP126980">
    <property type="protein sequence ID" value="WIM98473.1"/>
    <property type="molecule type" value="Genomic_DNA"/>
</dbReference>
<reference evidence="1 2" key="1">
    <citation type="submission" date="2023-06" db="EMBL/GenBank/DDBJ databases">
        <authorList>
            <person name="Yushchuk O."/>
            <person name="Binda E."/>
            <person name="Ruckert-Reed C."/>
            <person name="Fedorenko V."/>
            <person name="Kalinowski J."/>
            <person name="Marinelli F."/>
        </authorList>
    </citation>
    <scope>NUCLEOTIDE SEQUENCE [LARGE SCALE GENOMIC DNA]</scope>
    <source>
        <strain evidence="1 2">NRRL 3884</strain>
    </source>
</reference>
<name>A0ABY8WPI6_9ACTN</name>
<gene>
    <name evidence="1" type="ORF">ACTOB_002074</name>
</gene>
<dbReference type="Proteomes" id="UP001240150">
    <property type="component" value="Chromosome"/>
</dbReference>
<organism evidence="1 2">
    <name type="scientific">Actinoplanes oblitus</name>
    <dbReference type="NCBI Taxonomy" id="3040509"/>
    <lineage>
        <taxon>Bacteria</taxon>
        <taxon>Bacillati</taxon>
        <taxon>Actinomycetota</taxon>
        <taxon>Actinomycetes</taxon>
        <taxon>Micromonosporales</taxon>
        <taxon>Micromonosporaceae</taxon>
        <taxon>Actinoplanes</taxon>
    </lineage>
</organism>